<dbReference type="Gene3D" id="6.10.250.1770">
    <property type="match status" value="1"/>
</dbReference>
<dbReference type="Proteomes" id="UP000006790">
    <property type="component" value="Chromosome 1"/>
</dbReference>
<gene>
    <name evidence="5" type="ordered locus">Ecym_1049</name>
</gene>
<dbReference type="GO" id="GO:0006364">
    <property type="term" value="P:rRNA processing"/>
    <property type="evidence" value="ECO:0007669"/>
    <property type="project" value="EnsemblFungi"/>
</dbReference>
<organism evidence="5 6">
    <name type="scientific">Eremothecium cymbalariae (strain CBS 270.75 / DBVPG 7215 / KCTC 17166 / NRRL Y-17582)</name>
    <name type="common">Yeast</name>
    <dbReference type="NCBI Taxonomy" id="931890"/>
    <lineage>
        <taxon>Eukaryota</taxon>
        <taxon>Fungi</taxon>
        <taxon>Dikarya</taxon>
        <taxon>Ascomycota</taxon>
        <taxon>Saccharomycotina</taxon>
        <taxon>Saccharomycetes</taxon>
        <taxon>Saccharomycetales</taxon>
        <taxon>Saccharomycetaceae</taxon>
        <taxon>Eremothecium</taxon>
    </lineage>
</organism>
<dbReference type="GO" id="GO:0042790">
    <property type="term" value="P:nucleolar large rRNA transcription by RNA polymerase I"/>
    <property type="evidence" value="ECO:0007669"/>
    <property type="project" value="EnsemblFungi"/>
</dbReference>
<accession>G8JM98</accession>
<evidence type="ECO:0000259" key="3">
    <source>
        <dbReference type="Pfam" id="PF12923"/>
    </source>
</evidence>
<dbReference type="InterPro" id="IPR040447">
    <property type="entry name" value="RRM_Rrp7"/>
</dbReference>
<dbReference type="EMBL" id="CP002497">
    <property type="protein sequence ID" value="AET37307.1"/>
    <property type="molecule type" value="Genomic_DNA"/>
</dbReference>
<sequence length="290" mass="34357">MGHIEMMKSGFFVIPFKLPKYDVLKSDKPPMHYMFVKKHQNKIQQEANCLFIVNLPLLSNLNSIKSSFNNICEKFNTVAHITELLYHDEFGLQDVDLSVLTSDLLDTNDLKDKRYTPNNTVLLKFLDEASLDNCWNALRKYSHMPKELVQWEYSIPSVSSFTNFYKHIEINWLKENIHKHMKLFEEREQQAQEQVQSTIVDDDGFTLVVGKNTKSLNSIRRKILNRNPLLKHSQKVIAPSIVDKKAKKDFYRFQVRERKKQEINELLKKFKEDQERIKIMKSQRKFNPYA</sequence>
<dbReference type="eggNOG" id="KOG4008">
    <property type="taxonomic scope" value="Eukaryota"/>
</dbReference>
<comment type="similarity">
    <text evidence="1">Belongs to the RRP7 family.</text>
</comment>
<reference evidence="6" key="1">
    <citation type="journal article" date="2012" name="G3 (Bethesda)">
        <title>Pichia sorbitophila, an interspecies yeast hybrid reveals early steps of genome resolution following polyploidization.</title>
        <authorList>
            <person name="Leh Louis V."/>
            <person name="Despons L."/>
            <person name="Friedrich A."/>
            <person name="Martin T."/>
            <person name="Durrens P."/>
            <person name="Casaregola S."/>
            <person name="Neuveglise C."/>
            <person name="Fairhead C."/>
            <person name="Marck C."/>
            <person name="Cruz J.A."/>
            <person name="Straub M.L."/>
            <person name="Kugler V."/>
            <person name="Sacerdot C."/>
            <person name="Uzunov Z."/>
            <person name="Thierry A."/>
            <person name="Weiss S."/>
            <person name="Bleykasten C."/>
            <person name="De Montigny J."/>
            <person name="Jacques N."/>
            <person name="Jung P."/>
            <person name="Lemaire M."/>
            <person name="Mallet S."/>
            <person name="Morel G."/>
            <person name="Richard G.F."/>
            <person name="Sarkar A."/>
            <person name="Savel G."/>
            <person name="Schacherer J."/>
            <person name="Seret M.L."/>
            <person name="Talla E."/>
            <person name="Samson G."/>
            <person name="Jubin C."/>
            <person name="Poulain J."/>
            <person name="Vacherie B."/>
            <person name="Barbe V."/>
            <person name="Pelletier E."/>
            <person name="Sherman D.J."/>
            <person name="Westhof E."/>
            <person name="Weissenbach J."/>
            <person name="Baret P.V."/>
            <person name="Wincker P."/>
            <person name="Gaillardin C."/>
            <person name="Dujon B."/>
            <person name="Souciet J.L."/>
        </authorList>
    </citation>
    <scope>NUCLEOTIDE SEQUENCE [LARGE SCALE GENOMIC DNA]</scope>
    <source>
        <strain evidence="6">CBS 270.75 / DBVPG 7215 / KCTC 17166 / NRRL Y-17582</strain>
    </source>
</reference>
<dbReference type="InterPro" id="IPR040446">
    <property type="entry name" value="RRP7"/>
</dbReference>
<dbReference type="Pfam" id="PF17799">
    <property type="entry name" value="RRM_Rrp7"/>
    <property type="match status" value="1"/>
</dbReference>
<feature type="coiled-coil region" evidence="2">
    <location>
        <begin position="256"/>
        <end position="283"/>
    </location>
</feature>
<dbReference type="FunCoup" id="G8JM98">
    <property type="interactions" value="271"/>
</dbReference>
<keyword evidence="6" id="KW-1185">Reference proteome</keyword>
<evidence type="ECO:0000256" key="2">
    <source>
        <dbReference type="SAM" id="Coils"/>
    </source>
</evidence>
<dbReference type="OrthoDB" id="5390at2759"/>
<evidence type="ECO:0008006" key="7">
    <source>
        <dbReference type="Google" id="ProtNLM"/>
    </source>
</evidence>
<feature type="domain" description="Ribosomal RNA-processing protein 7 C-terminal" evidence="3">
    <location>
        <begin position="170"/>
        <end position="289"/>
    </location>
</feature>
<evidence type="ECO:0000259" key="4">
    <source>
        <dbReference type="Pfam" id="PF17799"/>
    </source>
</evidence>
<dbReference type="RefSeq" id="XP_003644124.1">
    <property type="nucleotide sequence ID" value="XM_003644076.1"/>
</dbReference>
<dbReference type="GO" id="GO:0019843">
    <property type="term" value="F:rRNA binding"/>
    <property type="evidence" value="ECO:0007669"/>
    <property type="project" value="EnsemblFungi"/>
</dbReference>
<keyword evidence="2" id="KW-0175">Coiled coil</keyword>
<dbReference type="KEGG" id="erc:Ecym_1049"/>
<dbReference type="GO" id="GO:0032040">
    <property type="term" value="C:small-subunit processome"/>
    <property type="evidence" value="ECO:0007669"/>
    <property type="project" value="EnsemblFungi"/>
</dbReference>
<dbReference type="GeneID" id="11472542"/>
<dbReference type="PANTHER" id="PTHR13191">
    <property type="entry name" value="RIBOSOMAL RNA PROCESSING PROTEIN 7-RELATED"/>
    <property type="match status" value="1"/>
</dbReference>
<feature type="domain" description="Rrp7 RRM-like N-terminal" evidence="4">
    <location>
        <begin position="8"/>
        <end position="158"/>
    </location>
</feature>
<dbReference type="GO" id="GO:0060962">
    <property type="term" value="P:regulation of ribosomal protein gene transcription by RNA polymerase II"/>
    <property type="evidence" value="ECO:0007669"/>
    <property type="project" value="EnsemblFungi"/>
</dbReference>
<dbReference type="GO" id="GO:0034456">
    <property type="term" value="C:UTP-C complex"/>
    <property type="evidence" value="ECO:0007669"/>
    <property type="project" value="EnsemblFungi"/>
</dbReference>
<dbReference type="Pfam" id="PF12923">
    <property type="entry name" value="RRP7"/>
    <property type="match status" value="1"/>
</dbReference>
<dbReference type="InParanoid" id="G8JM98"/>
<dbReference type="GO" id="GO:0000028">
    <property type="term" value="P:ribosomal small subunit assembly"/>
    <property type="evidence" value="ECO:0007669"/>
    <property type="project" value="EnsemblFungi"/>
</dbReference>
<dbReference type="STRING" id="931890.G8JM98"/>
<dbReference type="OMA" id="GIHKWIA"/>
<dbReference type="PANTHER" id="PTHR13191:SF0">
    <property type="entry name" value="RIBOSOMAL RNA-PROCESSING PROTEIN 7 HOMOLOG A-RELATED"/>
    <property type="match status" value="1"/>
</dbReference>
<dbReference type="GO" id="GO:0032545">
    <property type="term" value="C:CURI complex"/>
    <property type="evidence" value="ECO:0007669"/>
    <property type="project" value="EnsemblFungi"/>
</dbReference>
<evidence type="ECO:0000313" key="5">
    <source>
        <dbReference type="EMBL" id="AET37307.1"/>
    </source>
</evidence>
<protein>
    <recommendedName>
        <fullName evidence="7">Ribosomal RNA-processing protein 7 C-terminal domain-containing protein</fullName>
    </recommendedName>
</protein>
<dbReference type="HOGENOM" id="CLU_053375_0_0_1"/>
<name>G8JM98_ERECY</name>
<evidence type="ECO:0000313" key="6">
    <source>
        <dbReference type="Proteomes" id="UP000006790"/>
    </source>
</evidence>
<dbReference type="InterPro" id="IPR024326">
    <property type="entry name" value="RRP7_C"/>
</dbReference>
<proteinExistence type="inferred from homology"/>
<evidence type="ECO:0000256" key="1">
    <source>
        <dbReference type="ARBA" id="ARBA00006110"/>
    </source>
</evidence>
<dbReference type="Gene3D" id="6.10.250.2760">
    <property type="match status" value="1"/>
</dbReference>
<dbReference type="AlphaFoldDB" id="G8JM98"/>